<evidence type="ECO:0000313" key="3">
    <source>
        <dbReference type="Proteomes" id="UP000826234"/>
    </source>
</evidence>
<comment type="caution">
    <text evidence="2">The sequence shown here is derived from an EMBL/GenBank/DDBJ whole genome shotgun (WGS) entry which is preliminary data.</text>
</comment>
<name>A0ABQ7SM63_PHRPL</name>
<evidence type="ECO:0000256" key="1">
    <source>
        <dbReference type="SAM" id="MobiDB-lite"/>
    </source>
</evidence>
<accession>A0ABQ7SM63</accession>
<reference evidence="2 3" key="1">
    <citation type="journal article" date="2022" name="Gigascience">
        <title>A chromosome-level genome assembly and annotation of the desert horned lizard, Phrynosoma platyrhinos, provides insight into chromosomal rearrangements among reptiles.</title>
        <authorList>
            <person name="Koochekian N."/>
            <person name="Ascanio A."/>
            <person name="Farleigh K."/>
            <person name="Card D.C."/>
            <person name="Schield D.R."/>
            <person name="Castoe T.A."/>
            <person name="Jezkova T."/>
        </authorList>
    </citation>
    <scope>NUCLEOTIDE SEQUENCE [LARGE SCALE GENOMIC DNA]</scope>
    <source>
        <strain evidence="2">NK-2021</strain>
    </source>
</reference>
<organism evidence="2 3">
    <name type="scientific">Phrynosoma platyrhinos</name>
    <name type="common">Desert horned lizard</name>
    <dbReference type="NCBI Taxonomy" id="52577"/>
    <lineage>
        <taxon>Eukaryota</taxon>
        <taxon>Metazoa</taxon>
        <taxon>Chordata</taxon>
        <taxon>Craniata</taxon>
        <taxon>Vertebrata</taxon>
        <taxon>Euteleostomi</taxon>
        <taxon>Lepidosauria</taxon>
        <taxon>Squamata</taxon>
        <taxon>Bifurcata</taxon>
        <taxon>Unidentata</taxon>
        <taxon>Episquamata</taxon>
        <taxon>Toxicofera</taxon>
        <taxon>Iguania</taxon>
        <taxon>Phrynosomatidae</taxon>
        <taxon>Phrynosomatinae</taxon>
        <taxon>Phrynosoma</taxon>
    </lineage>
</organism>
<dbReference type="Proteomes" id="UP000826234">
    <property type="component" value="Unassembled WGS sequence"/>
</dbReference>
<gene>
    <name evidence="2" type="ORF">JD844_017522</name>
</gene>
<keyword evidence="3" id="KW-1185">Reference proteome</keyword>
<evidence type="ECO:0000313" key="2">
    <source>
        <dbReference type="EMBL" id="KAH0618382.1"/>
    </source>
</evidence>
<proteinExistence type="predicted"/>
<feature type="region of interest" description="Disordered" evidence="1">
    <location>
        <begin position="19"/>
        <end position="41"/>
    </location>
</feature>
<protein>
    <submittedName>
        <fullName evidence="2">Uncharacterized protein</fullName>
    </submittedName>
</protein>
<sequence>MDDEETRWRRPRSLFPLSLGDAPSSWSERGASARWSRPKEGASVENMALTRKKKAEKEFPALWIQSSKEA</sequence>
<dbReference type="EMBL" id="JAIPUX010005289">
    <property type="protein sequence ID" value="KAH0618382.1"/>
    <property type="molecule type" value="Genomic_DNA"/>
</dbReference>